<dbReference type="EMBL" id="UINC01020861">
    <property type="protein sequence ID" value="SVA87178.1"/>
    <property type="molecule type" value="Genomic_DNA"/>
</dbReference>
<dbReference type="PANTHER" id="PTHR43584">
    <property type="entry name" value="NUCLEOTIDYL TRANSFERASE"/>
    <property type="match status" value="1"/>
</dbReference>
<dbReference type="InterPro" id="IPR050065">
    <property type="entry name" value="GlmU-like"/>
</dbReference>
<protein>
    <recommendedName>
        <fullName evidence="3">MobA-like NTP transferase domain-containing protein</fullName>
    </recommendedName>
</protein>
<dbReference type="AlphaFoldDB" id="A0A381ZD09"/>
<dbReference type="Pfam" id="PF12804">
    <property type="entry name" value="NTP_transf_3"/>
    <property type="match status" value="1"/>
</dbReference>
<keyword evidence="2" id="KW-0548">Nucleotidyltransferase</keyword>
<organism evidence="4">
    <name type="scientific">marine metagenome</name>
    <dbReference type="NCBI Taxonomy" id="408172"/>
    <lineage>
        <taxon>unclassified sequences</taxon>
        <taxon>metagenomes</taxon>
        <taxon>ecological metagenomes</taxon>
    </lineage>
</organism>
<feature type="domain" description="MobA-like NTP transferase" evidence="3">
    <location>
        <begin position="3"/>
        <end position="162"/>
    </location>
</feature>
<dbReference type="Gene3D" id="3.90.550.10">
    <property type="entry name" value="Spore Coat Polysaccharide Biosynthesis Protein SpsA, Chain A"/>
    <property type="match status" value="1"/>
</dbReference>
<reference evidence="4" key="1">
    <citation type="submission" date="2018-05" db="EMBL/GenBank/DDBJ databases">
        <authorList>
            <person name="Lanie J.A."/>
            <person name="Ng W.-L."/>
            <person name="Kazmierczak K.M."/>
            <person name="Andrzejewski T.M."/>
            <person name="Davidsen T.M."/>
            <person name="Wayne K.J."/>
            <person name="Tettelin H."/>
            <person name="Glass J.I."/>
            <person name="Rusch D."/>
            <person name="Podicherti R."/>
            <person name="Tsui H.-C.T."/>
            <person name="Winkler M.E."/>
        </authorList>
    </citation>
    <scope>NUCLEOTIDE SEQUENCE</scope>
</reference>
<dbReference type="GO" id="GO:0016779">
    <property type="term" value="F:nucleotidyltransferase activity"/>
    <property type="evidence" value="ECO:0007669"/>
    <property type="project" value="UniProtKB-KW"/>
</dbReference>
<keyword evidence="1" id="KW-0808">Transferase</keyword>
<dbReference type="SUPFAM" id="SSF53448">
    <property type="entry name" value="Nucleotide-diphospho-sugar transferases"/>
    <property type="match status" value="1"/>
</dbReference>
<proteinExistence type="predicted"/>
<dbReference type="InterPro" id="IPR025877">
    <property type="entry name" value="MobA-like_NTP_Trfase"/>
</dbReference>
<sequence>MQGVILAAGRGTRMGDMDMPKCLLKIGNLSLIQYQLSCLSQLGIDDVMIITGYNEHMIKEHLVTERLDANIKYEFNENFDSTNNLYSLFKAKNFVKDDFICLHADLLFHKKILKKCCEHDADICLVVEKNTRAETLRVKIENGKILQINKTMPINSADGNFIGMVKFQKAIHKALFDEMSEYIEQENRDAYFVAAIEKMIEHGISAEFIETENLPWIDIDEKAEFESAKKTFSTLVT</sequence>
<dbReference type="InterPro" id="IPR029044">
    <property type="entry name" value="Nucleotide-diphossugar_trans"/>
</dbReference>
<evidence type="ECO:0000256" key="1">
    <source>
        <dbReference type="ARBA" id="ARBA00022679"/>
    </source>
</evidence>
<dbReference type="CDD" id="cd02523">
    <property type="entry name" value="PC_cytidylyltransferase"/>
    <property type="match status" value="1"/>
</dbReference>
<evidence type="ECO:0000256" key="2">
    <source>
        <dbReference type="ARBA" id="ARBA00022695"/>
    </source>
</evidence>
<dbReference type="PANTHER" id="PTHR43584:SF8">
    <property type="entry name" value="N-ACETYLMURAMATE ALPHA-1-PHOSPHATE URIDYLYLTRANSFERASE"/>
    <property type="match status" value="1"/>
</dbReference>
<evidence type="ECO:0000313" key="4">
    <source>
        <dbReference type="EMBL" id="SVA87178.1"/>
    </source>
</evidence>
<accession>A0A381ZD09</accession>
<gene>
    <name evidence="4" type="ORF">METZ01_LOCUS140032</name>
</gene>
<name>A0A381ZD09_9ZZZZ</name>
<evidence type="ECO:0000259" key="3">
    <source>
        <dbReference type="Pfam" id="PF12804"/>
    </source>
</evidence>